<dbReference type="InterPro" id="IPR036619">
    <property type="entry name" value="NinB_sf"/>
</dbReference>
<sequence length="148" mass="17075">MKRIRSWGWFMTEMIMRSLDDTSRLLGILHGTDFTKPKKIVIKDQDRSGEQNKKLHASLTDIANQVEHAGRKWDVLIWKRLLTAAWLREAGDQPQLIPAVDGHGFDVVYERTSKLTVAQCASLLEWIAAFGAEHGVRWSQKDLWEGRY</sequence>
<protein>
    <submittedName>
        <fullName evidence="1">NinB protein</fullName>
    </submittedName>
</protein>
<comment type="caution">
    <text evidence="1">The sequence shown here is derived from an EMBL/GenBank/DDBJ whole genome shotgun (WGS) entry which is preliminary data.</text>
</comment>
<dbReference type="Pfam" id="PF05772">
    <property type="entry name" value="NinB"/>
    <property type="match status" value="1"/>
</dbReference>
<evidence type="ECO:0000313" key="1">
    <source>
        <dbReference type="EMBL" id="RMM09294.1"/>
    </source>
</evidence>
<dbReference type="Gene3D" id="1.10.3790.10">
    <property type="entry name" value="NinB"/>
    <property type="match status" value="1"/>
</dbReference>
<dbReference type="InterPro" id="IPR008711">
    <property type="entry name" value="Recombinase_NinB"/>
</dbReference>
<gene>
    <name evidence="1" type="ORF">ALQ84_101050</name>
</gene>
<name>A0A0P9K2W0_9PSED</name>
<evidence type="ECO:0000313" key="2">
    <source>
        <dbReference type="Proteomes" id="UP000278587"/>
    </source>
</evidence>
<accession>A0A0P9K2W0</accession>
<dbReference type="SUPFAM" id="SSF103370">
    <property type="entry name" value="NinB"/>
    <property type="match status" value="1"/>
</dbReference>
<dbReference type="Proteomes" id="UP000278587">
    <property type="component" value="Unassembled WGS sequence"/>
</dbReference>
<dbReference type="AlphaFoldDB" id="A0A0P9K2W0"/>
<organism evidence="1 2">
    <name type="scientific">Pseudomonas caricapapayae</name>
    <dbReference type="NCBI Taxonomy" id="46678"/>
    <lineage>
        <taxon>Bacteria</taxon>
        <taxon>Pseudomonadati</taxon>
        <taxon>Pseudomonadota</taxon>
        <taxon>Gammaproteobacteria</taxon>
        <taxon>Pseudomonadales</taxon>
        <taxon>Pseudomonadaceae</taxon>
        <taxon>Pseudomonas</taxon>
    </lineage>
</organism>
<proteinExistence type="predicted"/>
<dbReference type="EMBL" id="RBOC01000104">
    <property type="protein sequence ID" value="RMM09294.1"/>
    <property type="molecule type" value="Genomic_DNA"/>
</dbReference>
<reference evidence="1 2" key="1">
    <citation type="submission" date="2018-08" db="EMBL/GenBank/DDBJ databases">
        <title>Recombination of ecologically and evolutionarily significant loci maintains genetic cohesion in the Pseudomonas syringae species complex.</title>
        <authorList>
            <person name="Dillon M."/>
            <person name="Thakur S."/>
            <person name="Almeida R.N.D."/>
            <person name="Weir B.S."/>
            <person name="Guttman D.S."/>
        </authorList>
    </citation>
    <scope>NUCLEOTIDE SEQUENCE [LARGE SCALE GENOMIC DNA]</scope>
    <source>
        <strain evidence="1 2">ICMP 4086</strain>
    </source>
</reference>